<proteinExistence type="predicted"/>
<comment type="caution">
    <text evidence="2">The sequence shown here is derived from an EMBL/GenBank/DDBJ whole genome shotgun (WGS) entry which is preliminary data.</text>
</comment>
<feature type="region of interest" description="Disordered" evidence="1">
    <location>
        <begin position="1"/>
        <end position="117"/>
    </location>
</feature>
<dbReference type="GO" id="GO:0004842">
    <property type="term" value="F:ubiquitin-protein transferase activity"/>
    <property type="evidence" value="ECO:0007669"/>
    <property type="project" value="TreeGrafter"/>
</dbReference>
<dbReference type="PANTHER" id="PTHR28042:SF1">
    <property type="entry name" value="E3 UBIQUITIN-PROTEIN LIGASE COMPLEX SLX5-SLX8 SUBUNIT SLX5"/>
    <property type="match status" value="1"/>
</dbReference>
<feature type="compositionally biased region" description="Polar residues" evidence="1">
    <location>
        <begin position="64"/>
        <end position="82"/>
    </location>
</feature>
<keyword evidence="3" id="KW-1185">Reference proteome</keyword>
<reference evidence="2" key="1">
    <citation type="journal article" date="2020" name="Stud. Mycol.">
        <title>101 Dothideomycetes genomes: a test case for predicting lifestyles and emergence of pathogens.</title>
        <authorList>
            <person name="Haridas S."/>
            <person name="Albert R."/>
            <person name="Binder M."/>
            <person name="Bloem J."/>
            <person name="Labutti K."/>
            <person name="Salamov A."/>
            <person name="Andreopoulos B."/>
            <person name="Baker S."/>
            <person name="Barry K."/>
            <person name="Bills G."/>
            <person name="Bluhm B."/>
            <person name="Cannon C."/>
            <person name="Castanera R."/>
            <person name="Culley D."/>
            <person name="Daum C."/>
            <person name="Ezra D."/>
            <person name="Gonzalez J."/>
            <person name="Henrissat B."/>
            <person name="Kuo A."/>
            <person name="Liang C."/>
            <person name="Lipzen A."/>
            <person name="Lutzoni F."/>
            <person name="Magnuson J."/>
            <person name="Mondo S."/>
            <person name="Nolan M."/>
            <person name="Ohm R."/>
            <person name="Pangilinan J."/>
            <person name="Park H.-J."/>
            <person name="Ramirez L."/>
            <person name="Alfaro M."/>
            <person name="Sun H."/>
            <person name="Tritt A."/>
            <person name="Yoshinaga Y."/>
            <person name="Zwiers L.-H."/>
            <person name="Turgeon B."/>
            <person name="Goodwin S."/>
            <person name="Spatafora J."/>
            <person name="Crous P."/>
            <person name="Grigoriev I."/>
        </authorList>
    </citation>
    <scope>NUCLEOTIDE SEQUENCE</scope>
    <source>
        <strain evidence="2">CBS 101060</strain>
    </source>
</reference>
<protein>
    <recommendedName>
        <fullName evidence="4">RING-type domain-containing protein</fullName>
    </recommendedName>
</protein>
<feature type="region of interest" description="Disordered" evidence="1">
    <location>
        <begin position="131"/>
        <end position="155"/>
    </location>
</feature>
<dbReference type="EMBL" id="MU006097">
    <property type="protein sequence ID" value="KAF2838073.1"/>
    <property type="molecule type" value="Genomic_DNA"/>
</dbReference>
<feature type="compositionally biased region" description="Polar residues" evidence="1">
    <location>
        <begin position="11"/>
        <end position="29"/>
    </location>
</feature>
<evidence type="ECO:0000313" key="2">
    <source>
        <dbReference type="EMBL" id="KAF2838073.1"/>
    </source>
</evidence>
<evidence type="ECO:0000256" key="1">
    <source>
        <dbReference type="SAM" id="MobiDB-lite"/>
    </source>
</evidence>
<sequence length="389" mass="43197">MERYNDHSHRGSSTLPFYASRSPSVTGTSRLMPESRPPQHSFRLQLPPLPGQPSYRDQPLPFQSHENSGFNMENTRPPTAQSGVEAATIIDLTSDSEDQPESIRTPSISRGNHFARVPGLPRYHREIIDLSEDTPPNRAPSEAEPQQIPPSSPDIQFIASRPRSVPRNNPREDHFMFTFPNDDDDNDLEGLVGNIGHGYANRNGGGLPTGFDARTVYDRSVRMSRLVQRLNGRARHGRTHRHRDTGPVGITGFGHNFPIFAPPPNLDMTLVGFDMGLRSPSPPPLHTYDTPSAAPDGFTRSPEETDVLICPNCSDELCTGDSDLKKQVWISKTCGHVYCGECTQNRFTSNRTKRKGKQPASMAPAFKACVVVGCDKMLSRKSQMIQLFL</sequence>
<evidence type="ECO:0000313" key="3">
    <source>
        <dbReference type="Proteomes" id="UP000799429"/>
    </source>
</evidence>
<name>A0A9P4S8K6_9PEZI</name>
<accession>A0A9P4S8K6</accession>
<dbReference type="InterPro" id="IPR038886">
    <property type="entry name" value="E3_SLX5/Rfp1"/>
</dbReference>
<dbReference type="OrthoDB" id="2398441at2759"/>
<dbReference type="GO" id="GO:0033768">
    <property type="term" value="C:SUMO-targeted ubiquitin ligase complex"/>
    <property type="evidence" value="ECO:0007669"/>
    <property type="project" value="TreeGrafter"/>
</dbReference>
<gene>
    <name evidence="2" type="ORF">M501DRAFT_1017105</name>
</gene>
<organism evidence="2 3">
    <name type="scientific">Patellaria atrata CBS 101060</name>
    <dbReference type="NCBI Taxonomy" id="1346257"/>
    <lineage>
        <taxon>Eukaryota</taxon>
        <taxon>Fungi</taxon>
        <taxon>Dikarya</taxon>
        <taxon>Ascomycota</taxon>
        <taxon>Pezizomycotina</taxon>
        <taxon>Dothideomycetes</taxon>
        <taxon>Dothideomycetes incertae sedis</taxon>
        <taxon>Patellariales</taxon>
        <taxon>Patellariaceae</taxon>
        <taxon>Patellaria</taxon>
    </lineage>
</organism>
<dbReference type="Proteomes" id="UP000799429">
    <property type="component" value="Unassembled WGS sequence"/>
</dbReference>
<dbReference type="SUPFAM" id="SSF57850">
    <property type="entry name" value="RING/U-box"/>
    <property type="match status" value="1"/>
</dbReference>
<dbReference type="AlphaFoldDB" id="A0A9P4S8K6"/>
<dbReference type="PANTHER" id="PTHR28042">
    <property type="entry name" value="E3 UBIQUITIN-PROTEIN LIGASE COMPLEX SLX5-SLX8 SUBUNIT SLX5"/>
    <property type="match status" value="1"/>
</dbReference>
<evidence type="ECO:0008006" key="4">
    <source>
        <dbReference type="Google" id="ProtNLM"/>
    </source>
</evidence>